<keyword evidence="2" id="KW-1185">Reference proteome</keyword>
<organism evidence="1 2">
    <name type="scientific">Robertmurraya siralis</name>
    <dbReference type="NCBI Taxonomy" id="77777"/>
    <lineage>
        <taxon>Bacteria</taxon>
        <taxon>Bacillati</taxon>
        <taxon>Bacillota</taxon>
        <taxon>Bacilli</taxon>
        <taxon>Bacillales</taxon>
        <taxon>Bacillaceae</taxon>
        <taxon>Robertmurraya</taxon>
    </lineage>
</organism>
<protein>
    <submittedName>
        <fullName evidence="1">Uncharacterized protein</fullName>
    </submittedName>
</protein>
<evidence type="ECO:0000313" key="1">
    <source>
        <dbReference type="EMBL" id="GIN60542.1"/>
    </source>
</evidence>
<name>A0A919WF03_9BACI</name>
<dbReference type="RefSeq" id="WP_170943522.1">
    <property type="nucleotide sequence ID" value="NZ_BORC01000001.1"/>
</dbReference>
<dbReference type="EMBL" id="BORC01000001">
    <property type="protein sequence ID" value="GIN60542.1"/>
    <property type="molecule type" value="Genomic_DNA"/>
</dbReference>
<accession>A0A919WF03</accession>
<evidence type="ECO:0000313" key="2">
    <source>
        <dbReference type="Proteomes" id="UP000682111"/>
    </source>
</evidence>
<proteinExistence type="predicted"/>
<comment type="caution">
    <text evidence="1">The sequence shown here is derived from an EMBL/GenBank/DDBJ whole genome shotgun (WGS) entry which is preliminary data.</text>
</comment>
<dbReference type="AlphaFoldDB" id="A0A919WF03"/>
<gene>
    <name evidence="1" type="ORF">J27TS8_05350</name>
</gene>
<dbReference type="Proteomes" id="UP000682111">
    <property type="component" value="Unassembled WGS sequence"/>
</dbReference>
<sequence length="51" mass="5724">MNTYDACKKLIANGRYGTKDDMLLKLDIFLLGDRITQGQYNELIAALNTDA</sequence>
<reference evidence="1" key="1">
    <citation type="submission" date="2021-03" db="EMBL/GenBank/DDBJ databases">
        <title>Antimicrobial resistance genes in bacteria isolated from Japanese honey, and their potential for conferring macrolide and lincosamide resistance in the American foulbrood pathogen Paenibacillus larvae.</title>
        <authorList>
            <person name="Okamoto M."/>
            <person name="Kumagai M."/>
            <person name="Kanamori H."/>
            <person name="Takamatsu D."/>
        </authorList>
    </citation>
    <scope>NUCLEOTIDE SEQUENCE</scope>
    <source>
        <strain evidence="1">J27TS8</strain>
    </source>
</reference>